<dbReference type="Gene3D" id="3.30.160.60">
    <property type="entry name" value="Classic Zinc Finger"/>
    <property type="match status" value="2"/>
</dbReference>
<keyword evidence="1" id="KW-0479">Metal-binding</keyword>
<keyword evidence="4" id="KW-0862">Zinc</keyword>
<dbReference type="SUPFAM" id="SSF57667">
    <property type="entry name" value="beta-beta-alpha zinc fingers"/>
    <property type="match status" value="2"/>
</dbReference>
<evidence type="ECO:0000256" key="1">
    <source>
        <dbReference type="ARBA" id="ARBA00022723"/>
    </source>
</evidence>
<sequence length="287" mass="33103">MDQGQQINQEPFDPADLFEFSDEEFRQMINLRDSFDVQEEVVIEECPKQDIFIQSFDMNYSTVFDIILQTEAEYRSSTSIVDIPISEGEAASYSVNPYELSRFNQKSHIINHMLTNHTEHPSCCVLCSNHYNRKSDLTKHMKILKGPNNVSDSSQFTVPIHSQSITNGKGSENKSDTYQEQNTKKGNGRGKSRNTRKDPLMALKFYSKPHTCNPCGISFTYKKALFKHARFLHNHDDVNIVATQKSNSEKHELTILANSKFNKVSSYSCDLCEAVFNRFDFFKRHQR</sequence>
<dbReference type="Proteomes" id="UP000007819">
    <property type="component" value="Chromosome A2"/>
</dbReference>
<evidence type="ECO:0000256" key="5">
    <source>
        <dbReference type="PROSITE-ProRule" id="PRU00042"/>
    </source>
</evidence>
<dbReference type="AlphaFoldDB" id="A0A8R2JT59"/>
<organism evidence="8 9">
    <name type="scientific">Acyrthosiphon pisum</name>
    <name type="common">Pea aphid</name>
    <dbReference type="NCBI Taxonomy" id="7029"/>
    <lineage>
        <taxon>Eukaryota</taxon>
        <taxon>Metazoa</taxon>
        <taxon>Ecdysozoa</taxon>
        <taxon>Arthropoda</taxon>
        <taxon>Hexapoda</taxon>
        <taxon>Insecta</taxon>
        <taxon>Pterygota</taxon>
        <taxon>Neoptera</taxon>
        <taxon>Paraneoptera</taxon>
        <taxon>Hemiptera</taxon>
        <taxon>Sternorrhyncha</taxon>
        <taxon>Aphidomorpha</taxon>
        <taxon>Aphidoidea</taxon>
        <taxon>Aphididae</taxon>
        <taxon>Macrosiphini</taxon>
        <taxon>Acyrthosiphon</taxon>
    </lineage>
</organism>
<dbReference type="RefSeq" id="XP_029346668.1">
    <property type="nucleotide sequence ID" value="XM_029490808.1"/>
</dbReference>
<evidence type="ECO:0000256" key="4">
    <source>
        <dbReference type="ARBA" id="ARBA00022833"/>
    </source>
</evidence>
<feature type="domain" description="C2H2-type" evidence="7">
    <location>
        <begin position="210"/>
        <end position="238"/>
    </location>
</feature>
<dbReference type="OrthoDB" id="10300784at2759"/>
<dbReference type="InterPro" id="IPR036236">
    <property type="entry name" value="Znf_C2H2_sf"/>
</dbReference>
<protein>
    <recommendedName>
        <fullName evidence="7">C2H2-type domain-containing protein</fullName>
    </recommendedName>
</protein>
<dbReference type="GO" id="GO:0000981">
    <property type="term" value="F:DNA-binding transcription factor activity, RNA polymerase II-specific"/>
    <property type="evidence" value="ECO:0007669"/>
    <property type="project" value="TreeGrafter"/>
</dbReference>
<dbReference type="SMART" id="SM00355">
    <property type="entry name" value="ZnF_C2H2"/>
    <property type="match status" value="2"/>
</dbReference>
<feature type="domain" description="C2H2-type" evidence="7">
    <location>
        <begin position="267"/>
        <end position="287"/>
    </location>
</feature>
<reference evidence="8" key="2">
    <citation type="submission" date="2022-06" db="UniProtKB">
        <authorList>
            <consortium name="EnsemblMetazoa"/>
        </authorList>
    </citation>
    <scope>IDENTIFICATION</scope>
</reference>
<dbReference type="PANTHER" id="PTHR24409">
    <property type="entry name" value="ZINC FINGER PROTEIN 142"/>
    <property type="match status" value="1"/>
</dbReference>
<dbReference type="KEGG" id="api:115034305"/>
<evidence type="ECO:0000313" key="9">
    <source>
        <dbReference type="Proteomes" id="UP000007819"/>
    </source>
</evidence>
<reference evidence="9" key="1">
    <citation type="submission" date="2010-06" db="EMBL/GenBank/DDBJ databases">
        <authorList>
            <person name="Jiang H."/>
            <person name="Abraham K."/>
            <person name="Ali S."/>
            <person name="Alsbrooks S.L."/>
            <person name="Anim B.N."/>
            <person name="Anosike U.S."/>
            <person name="Attaway T."/>
            <person name="Bandaranaike D.P."/>
            <person name="Battles P.K."/>
            <person name="Bell S.N."/>
            <person name="Bell A.V."/>
            <person name="Beltran B."/>
            <person name="Bickham C."/>
            <person name="Bustamante Y."/>
            <person name="Caleb T."/>
            <person name="Canada A."/>
            <person name="Cardenas V."/>
            <person name="Carter K."/>
            <person name="Chacko J."/>
            <person name="Chandrabose M.N."/>
            <person name="Chavez D."/>
            <person name="Chavez A."/>
            <person name="Chen L."/>
            <person name="Chu H.-S."/>
            <person name="Claassen K.J."/>
            <person name="Cockrell R."/>
            <person name="Collins M."/>
            <person name="Cooper J.A."/>
            <person name="Cree A."/>
            <person name="Curry S.M."/>
            <person name="Da Y."/>
            <person name="Dao M.D."/>
            <person name="Das B."/>
            <person name="Davila M.-L."/>
            <person name="Davy-Carroll L."/>
            <person name="Denson S."/>
            <person name="Dinh H."/>
            <person name="Ebong V.E."/>
            <person name="Edwards J.R."/>
            <person name="Egan A."/>
            <person name="El-Daye J."/>
            <person name="Escobedo L."/>
            <person name="Fernandez S."/>
            <person name="Fernando P.R."/>
            <person name="Flagg N."/>
            <person name="Forbes L.D."/>
            <person name="Fowler R.G."/>
            <person name="Fu Q."/>
            <person name="Gabisi R.A."/>
            <person name="Ganer J."/>
            <person name="Garbino Pronczuk A."/>
            <person name="Garcia R.M."/>
            <person name="Garner T."/>
            <person name="Garrett T.E."/>
            <person name="Gonzalez D.A."/>
            <person name="Hamid H."/>
            <person name="Hawkins E.S."/>
            <person name="Hirani K."/>
            <person name="Hogues M.E."/>
            <person name="Hollins B."/>
            <person name="Hsiao C.-H."/>
            <person name="Jabil R."/>
            <person name="James M.L."/>
            <person name="Jhangiani S.N."/>
            <person name="Johnson B."/>
            <person name="Johnson Q."/>
            <person name="Joshi V."/>
            <person name="Kalu J.B."/>
            <person name="Kam C."/>
            <person name="Kashfia A."/>
            <person name="Keebler J."/>
            <person name="Kisamo H."/>
            <person name="Kovar C.L."/>
            <person name="Lago L.A."/>
            <person name="Lai C.-Y."/>
            <person name="Laidlaw J."/>
            <person name="Lara F."/>
            <person name="Le T.-K."/>
            <person name="Lee S.L."/>
            <person name="Legall F.H."/>
            <person name="Lemon S.J."/>
            <person name="Lewis L.R."/>
            <person name="Li B."/>
            <person name="Liu Y."/>
            <person name="Liu Y.-S."/>
            <person name="Lopez J."/>
            <person name="Lozado R.J."/>
            <person name="Lu J."/>
            <person name="Madu R.C."/>
            <person name="Maheshwari M."/>
            <person name="Maheshwari R."/>
            <person name="Malloy K."/>
            <person name="Martinez E."/>
            <person name="Mathew T."/>
            <person name="Mercado I.C."/>
            <person name="Mercado C."/>
            <person name="Meyer B."/>
            <person name="Montgomery K."/>
            <person name="Morgan M.B."/>
            <person name="Munidasa M."/>
            <person name="Nazareth L.V."/>
            <person name="Nelson J."/>
            <person name="Ng B.M."/>
            <person name="Nguyen N.B."/>
            <person name="Nguyen P.Q."/>
            <person name="Nguyen T."/>
            <person name="Obregon M."/>
            <person name="Okwuonu G.O."/>
            <person name="Onwere C.G."/>
            <person name="Orozco G."/>
            <person name="Parra A."/>
            <person name="Patel S."/>
            <person name="Patil S."/>
            <person name="Perez A."/>
            <person name="Perez Y."/>
            <person name="Pham C."/>
            <person name="Primus E.L."/>
            <person name="Pu L.-L."/>
            <person name="Puazo M."/>
            <person name="Qin X."/>
            <person name="Quiroz J.B."/>
            <person name="Reese J."/>
            <person name="Richards S."/>
            <person name="Rives C.M."/>
            <person name="Robberts R."/>
            <person name="Ruiz S.J."/>
            <person name="Ruiz M.J."/>
            <person name="Santibanez J."/>
            <person name="Schneider B.W."/>
            <person name="Sisson I."/>
            <person name="Smith M."/>
            <person name="Sodergren E."/>
            <person name="Song X.-Z."/>
            <person name="Song B.B."/>
            <person name="Summersgill H."/>
            <person name="Thelus R."/>
            <person name="Thornton R.D."/>
            <person name="Trejos Z.Y."/>
            <person name="Usmani K."/>
            <person name="Vattathil S."/>
            <person name="Villasana D."/>
            <person name="Walker D.L."/>
            <person name="Wang S."/>
            <person name="Wang K."/>
            <person name="White C.S."/>
            <person name="Williams A.C."/>
            <person name="Williamson J."/>
            <person name="Wilson K."/>
            <person name="Woghiren I.O."/>
            <person name="Woodworth J.R."/>
            <person name="Worley K.C."/>
            <person name="Wright R.A."/>
            <person name="Wu W."/>
            <person name="Young L."/>
            <person name="Zhang L."/>
            <person name="Zhang J."/>
            <person name="Zhu Y."/>
            <person name="Muzny D.M."/>
            <person name="Weinstock G."/>
            <person name="Gibbs R.A."/>
        </authorList>
    </citation>
    <scope>NUCLEOTIDE SEQUENCE [LARGE SCALE GENOMIC DNA]</scope>
    <source>
        <strain evidence="9">LSR1</strain>
    </source>
</reference>
<keyword evidence="3 5" id="KW-0863">Zinc-finger</keyword>
<dbReference type="PROSITE" id="PS50157">
    <property type="entry name" value="ZINC_FINGER_C2H2_2"/>
    <property type="match status" value="2"/>
</dbReference>
<dbReference type="GO" id="GO:0000977">
    <property type="term" value="F:RNA polymerase II transcription regulatory region sequence-specific DNA binding"/>
    <property type="evidence" value="ECO:0007669"/>
    <property type="project" value="TreeGrafter"/>
</dbReference>
<dbReference type="GO" id="GO:0008270">
    <property type="term" value="F:zinc ion binding"/>
    <property type="evidence" value="ECO:0007669"/>
    <property type="project" value="UniProtKB-KW"/>
</dbReference>
<dbReference type="InterPro" id="IPR013087">
    <property type="entry name" value="Znf_C2H2_type"/>
</dbReference>
<accession>A0A8R2JT59</accession>
<evidence type="ECO:0000256" key="3">
    <source>
        <dbReference type="ARBA" id="ARBA00022771"/>
    </source>
</evidence>
<dbReference type="GeneID" id="115034305"/>
<keyword evidence="2" id="KW-0677">Repeat</keyword>
<dbReference type="PROSITE" id="PS00028">
    <property type="entry name" value="ZINC_FINGER_C2H2_1"/>
    <property type="match status" value="1"/>
</dbReference>
<name>A0A8R2JT59_ACYPI</name>
<feature type="region of interest" description="Disordered" evidence="6">
    <location>
        <begin position="163"/>
        <end position="197"/>
    </location>
</feature>
<evidence type="ECO:0000259" key="7">
    <source>
        <dbReference type="PROSITE" id="PS50157"/>
    </source>
</evidence>
<dbReference type="PANTHER" id="PTHR24409:SF295">
    <property type="entry name" value="AZ2-RELATED"/>
    <property type="match status" value="1"/>
</dbReference>
<dbReference type="GO" id="GO:0005634">
    <property type="term" value="C:nucleus"/>
    <property type="evidence" value="ECO:0007669"/>
    <property type="project" value="TreeGrafter"/>
</dbReference>
<evidence type="ECO:0000256" key="2">
    <source>
        <dbReference type="ARBA" id="ARBA00022737"/>
    </source>
</evidence>
<evidence type="ECO:0000313" key="8">
    <source>
        <dbReference type="EnsemblMetazoa" id="XP_029346668.1"/>
    </source>
</evidence>
<proteinExistence type="predicted"/>
<evidence type="ECO:0000256" key="6">
    <source>
        <dbReference type="SAM" id="MobiDB-lite"/>
    </source>
</evidence>
<keyword evidence="9" id="KW-1185">Reference proteome</keyword>
<dbReference type="EnsemblMetazoa" id="XM_029490808.1">
    <property type="protein sequence ID" value="XP_029346668.1"/>
    <property type="gene ID" value="LOC115034305"/>
</dbReference>